<protein>
    <submittedName>
        <fullName evidence="8">Aromatic acid/H+ symport family MFS transporter</fullName>
    </submittedName>
</protein>
<keyword evidence="4 6" id="KW-0472">Membrane</keyword>
<evidence type="ECO:0000256" key="2">
    <source>
        <dbReference type="ARBA" id="ARBA00022692"/>
    </source>
</evidence>
<comment type="subcellular location">
    <subcellularLocation>
        <location evidence="1">Cell membrane</location>
        <topology evidence="1">Multi-pass membrane protein</topology>
    </subcellularLocation>
</comment>
<evidence type="ECO:0000256" key="6">
    <source>
        <dbReference type="SAM" id="Phobius"/>
    </source>
</evidence>
<dbReference type="Proteomes" id="UP000586827">
    <property type="component" value="Unassembled WGS sequence"/>
</dbReference>
<accession>A0A849C6Q0</accession>
<feature type="transmembrane region" description="Helical" evidence="6">
    <location>
        <begin position="341"/>
        <end position="365"/>
    </location>
</feature>
<feature type="transmembrane region" description="Helical" evidence="6">
    <location>
        <begin position="409"/>
        <end position="426"/>
    </location>
</feature>
<feature type="transmembrane region" description="Helical" evidence="6">
    <location>
        <begin position="86"/>
        <end position="103"/>
    </location>
</feature>
<organism evidence="8 9">
    <name type="scientific">Nocardia uniformis</name>
    <dbReference type="NCBI Taxonomy" id="53432"/>
    <lineage>
        <taxon>Bacteria</taxon>
        <taxon>Bacillati</taxon>
        <taxon>Actinomycetota</taxon>
        <taxon>Actinomycetes</taxon>
        <taxon>Mycobacteriales</taxon>
        <taxon>Nocardiaceae</taxon>
        <taxon>Nocardia</taxon>
    </lineage>
</organism>
<feature type="transmembrane region" description="Helical" evidence="6">
    <location>
        <begin position="56"/>
        <end position="77"/>
    </location>
</feature>
<dbReference type="AlphaFoldDB" id="A0A849C6Q0"/>
<dbReference type="GO" id="GO:0046943">
    <property type="term" value="F:carboxylic acid transmembrane transporter activity"/>
    <property type="evidence" value="ECO:0007669"/>
    <property type="project" value="TreeGrafter"/>
</dbReference>
<evidence type="ECO:0000256" key="1">
    <source>
        <dbReference type="ARBA" id="ARBA00004651"/>
    </source>
</evidence>
<dbReference type="CDD" id="cd17365">
    <property type="entry name" value="MFS_PcaK_like"/>
    <property type="match status" value="1"/>
</dbReference>
<gene>
    <name evidence="8" type="ORF">HLB23_01935</name>
</gene>
<feature type="transmembrane region" description="Helical" evidence="6">
    <location>
        <begin position="174"/>
        <end position="194"/>
    </location>
</feature>
<dbReference type="Pfam" id="PF07690">
    <property type="entry name" value="MFS_1"/>
    <property type="match status" value="1"/>
</dbReference>
<name>A0A849C6Q0_9NOCA</name>
<dbReference type="InterPro" id="IPR020846">
    <property type="entry name" value="MFS_dom"/>
</dbReference>
<comment type="caution">
    <text evidence="8">The sequence shown here is derived from an EMBL/GenBank/DDBJ whole genome shotgun (WGS) entry which is preliminary data.</text>
</comment>
<evidence type="ECO:0000259" key="7">
    <source>
        <dbReference type="PROSITE" id="PS50850"/>
    </source>
</evidence>
<feature type="transmembrane region" description="Helical" evidence="6">
    <location>
        <begin position="16"/>
        <end position="36"/>
    </location>
</feature>
<dbReference type="EMBL" id="JABELX010000001">
    <property type="protein sequence ID" value="NNH68651.1"/>
    <property type="molecule type" value="Genomic_DNA"/>
</dbReference>
<feature type="transmembrane region" description="Helical" evidence="6">
    <location>
        <begin position="377"/>
        <end position="403"/>
    </location>
</feature>
<dbReference type="Gene3D" id="1.20.1250.20">
    <property type="entry name" value="MFS general substrate transporter like domains"/>
    <property type="match status" value="1"/>
</dbReference>
<sequence>MTRSTSHPPQHRRGGAVVFLLCFVTIVFDGYDLVVYGSTVPTLMAYEPWDLDSAEAGFIGSFALVGMLIGSMTVGLITDRFGRRRIMLWSIAWFSTCMLLTPLAPNEHIFGALRFLTGIGLGGVVPTCVALTIEFAPKGRRNLANAVMFSGYSVGGVGAAVLAIALLPEVDFRVLYAVGALPLITLLPIAYRYLPESISYLARTGKEDLAVDTAHRYGLVYGDIVTTDQLPDGSAQPQSSMRQLLSPRWRRSTVLFAAANFCGLLLVYGLNTWLPQIMRSAGFALGSSLAFLLVLNLGAIVGAISASYIADRVGVQKVVIASFSIAFVAIFLISLNLPAGLLFLLVAVAGFGSVGTQILVGGFCATHYPQHLTATALASSLAVGRIGAICGPILGGMIASWMLGYQVNFYVFATVAVLGAVVAASVPRQMSDAAITSGTEKPPARVDAELVRDDQ</sequence>
<dbReference type="InterPro" id="IPR005829">
    <property type="entry name" value="Sugar_transporter_CS"/>
</dbReference>
<dbReference type="PANTHER" id="PTHR23508">
    <property type="entry name" value="CARBOXYLIC ACID TRANSPORTER PROTEIN HOMOLOG"/>
    <property type="match status" value="1"/>
</dbReference>
<evidence type="ECO:0000313" key="9">
    <source>
        <dbReference type="Proteomes" id="UP000586827"/>
    </source>
</evidence>
<feature type="compositionally biased region" description="Basic and acidic residues" evidence="5">
    <location>
        <begin position="442"/>
        <end position="455"/>
    </location>
</feature>
<dbReference type="GO" id="GO:0005886">
    <property type="term" value="C:plasma membrane"/>
    <property type="evidence" value="ECO:0007669"/>
    <property type="project" value="UniProtKB-SubCell"/>
</dbReference>
<feature type="transmembrane region" description="Helical" evidence="6">
    <location>
        <begin position="282"/>
        <end position="306"/>
    </location>
</feature>
<keyword evidence="3 6" id="KW-1133">Transmembrane helix</keyword>
<keyword evidence="2 6" id="KW-0812">Transmembrane</keyword>
<feature type="transmembrane region" description="Helical" evidence="6">
    <location>
        <begin position="318"/>
        <end position="335"/>
    </location>
</feature>
<feature type="region of interest" description="Disordered" evidence="5">
    <location>
        <begin position="434"/>
        <end position="455"/>
    </location>
</feature>
<evidence type="ECO:0000256" key="4">
    <source>
        <dbReference type="ARBA" id="ARBA00023136"/>
    </source>
</evidence>
<feature type="domain" description="Major facilitator superfamily (MFS) profile" evidence="7">
    <location>
        <begin position="18"/>
        <end position="431"/>
    </location>
</feature>
<dbReference type="PROSITE" id="PS00217">
    <property type="entry name" value="SUGAR_TRANSPORT_2"/>
    <property type="match status" value="1"/>
</dbReference>
<reference evidence="8 9" key="1">
    <citation type="submission" date="2020-05" db="EMBL/GenBank/DDBJ databases">
        <title>MicrobeNet Type strains.</title>
        <authorList>
            <person name="Nicholson A.C."/>
        </authorList>
    </citation>
    <scope>NUCLEOTIDE SEQUENCE [LARGE SCALE GENOMIC DNA]</scope>
    <source>
        <strain evidence="8 9">JCM 3224</strain>
    </source>
</reference>
<feature type="transmembrane region" description="Helical" evidence="6">
    <location>
        <begin position="252"/>
        <end position="270"/>
    </location>
</feature>
<keyword evidence="9" id="KW-1185">Reference proteome</keyword>
<dbReference type="InterPro" id="IPR036259">
    <property type="entry name" value="MFS_trans_sf"/>
</dbReference>
<dbReference type="SUPFAM" id="SSF103473">
    <property type="entry name" value="MFS general substrate transporter"/>
    <property type="match status" value="1"/>
</dbReference>
<evidence type="ECO:0000313" key="8">
    <source>
        <dbReference type="EMBL" id="NNH68651.1"/>
    </source>
</evidence>
<evidence type="ECO:0000256" key="3">
    <source>
        <dbReference type="ARBA" id="ARBA00022989"/>
    </source>
</evidence>
<evidence type="ECO:0000256" key="5">
    <source>
        <dbReference type="SAM" id="MobiDB-lite"/>
    </source>
</evidence>
<dbReference type="InterPro" id="IPR011701">
    <property type="entry name" value="MFS"/>
</dbReference>
<proteinExistence type="predicted"/>
<dbReference type="PANTHER" id="PTHR23508:SF10">
    <property type="entry name" value="CARBOXYLIC ACID TRANSPORTER PROTEIN HOMOLOG"/>
    <property type="match status" value="1"/>
</dbReference>
<feature type="transmembrane region" description="Helical" evidence="6">
    <location>
        <begin position="143"/>
        <end position="168"/>
    </location>
</feature>
<feature type="transmembrane region" description="Helical" evidence="6">
    <location>
        <begin position="109"/>
        <end position="131"/>
    </location>
</feature>
<dbReference type="PROSITE" id="PS50850">
    <property type="entry name" value="MFS"/>
    <property type="match status" value="1"/>
</dbReference>